<evidence type="ECO:0000313" key="4">
    <source>
        <dbReference type="Proteomes" id="UP001150925"/>
    </source>
</evidence>
<name>A0A9W8ARD6_9FUNG</name>
<evidence type="ECO:0000256" key="1">
    <source>
        <dbReference type="SAM" id="MobiDB-lite"/>
    </source>
</evidence>
<dbReference type="SUPFAM" id="SSF53474">
    <property type="entry name" value="alpha/beta-Hydrolases"/>
    <property type="match status" value="1"/>
</dbReference>
<protein>
    <recommendedName>
        <fullName evidence="2">Fungal lipase-type domain-containing protein</fullName>
    </recommendedName>
</protein>
<dbReference type="Proteomes" id="UP001150925">
    <property type="component" value="Unassembled WGS sequence"/>
</dbReference>
<dbReference type="PANTHER" id="PTHR45856">
    <property type="entry name" value="ALPHA/BETA-HYDROLASES SUPERFAMILY PROTEIN"/>
    <property type="match status" value="1"/>
</dbReference>
<dbReference type="InterPro" id="IPR051218">
    <property type="entry name" value="Sec_MonoDiacylglyc_Lipase"/>
</dbReference>
<dbReference type="AlphaFoldDB" id="A0A9W8ARD6"/>
<reference evidence="3" key="1">
    <citation type="submission" date="2022-07" db="EMBL/GenBank/DDBJ databases">
        <title>Phylogenomic reconstructions and comparative analyses of Kickxellomycotina fungi.</title>
        <authorList>
            <person name="Reynolds N.K."/>
            <person name="Stajich J.E."/>
            <person name="Barry K."/>
            <person name="Grigoriev I.V."/>
            <person name="Crous P."/>
            <person name="Smith M.E."/>
        </authorList>
    </citation>
    <scope>NUCLEOTIDE SEQUENCE</scope>
    <source>
        <strain evidence="3">RSA 1196</strain>
    </source>
</reference>
<feature type="domain" description="Fungal lipase-type" evidence="2">
    <location>
        <begin position="93"/>
        <end position="225"/>
    </location>
</feature>
<dbReference type="PANTHER" id="PTHR45856:SF24">
    <property type="entry name" value="FUNGAL LIPASE-LIKE DOMAIN-CONTAINING PROTEIN"/>
    <property type="match status" value="1"/>
</dbReference>
<feature type="compositionally biased region" description="Polar residues" evidence="1">
    <location>
        <begin position="1"/>
        <end position="15"/>
    </location>
</feature>
<evidence type="ECO:0000259" key="2">
    <source>
        <dbReference type="Pfam" id="PF01764"/>
    </source>
</evidence>
<proteinExistence type="predicted"/>
<keyword evidence="4" id="KW-1185">Reference proteome</keyword>
<dbReference type="EMBL" id="JANBPY010001644">
    <property type="protein sequence ID" value="KAJ1959240.1"/>
    <property type="molecule type" value="Genomic_DNA"/>
</dbReference>
<dbReference type="GO" id="GO:0006629">
    <property type="term" value="P:lipid metabolic process"/>
    <property type="evidence" value="ECO:0007669"/>
    <property type="project" value="InterPro"/>
</dbReference>
<organism evidence="3 4">
    <name type="scientific">Dispira parvispora</name>
    <dbReference type="NCBI Taxonomy" id="1520584"/>
    <lineage>
        <taxon>Eukaryota</taxon>
        <taxon>Fungi</taxon>
        <taxon>Fungi incertae sedis</taxon>
        <taxon>Zoopagomycota</taxon>
        <taxon>Kickxellomycotina</taxon>
        <taxon>Dimargaritomycetes</taxon>
        <taxon>Dimargaritales</taxon>
        <taxon>Dimargaritaceae</taxon>
        <taxon>Dispira</taxon>
    </lineage>
</organism>
<dbReference type="InterPro" id="IPR029058">
    <property type="entry name" value="AB_hydrolase_fold"/>
</dbReference>
<accession>A0A9W8ARD6</accession>
<sequence length="287" mass="32273">MASTIVETLTSSTRYASPPSYDLSQQEIERLKIWVNYSFAAYRVTGKQDPENHRVLPKCQYTKNGLIRFTFVHDDDPSVGGFMAVDHSQRAIVLSFKGTVVQSKFESVIKFHKTRWPPGEESKVYLGALQGYQQVNTKIFALHEQLHRQYPAYTSYIVGHSMGGVHAIFYATEFQGRIPTMKFEVVTFAMPKPGDGNFAALWNRKNIPLTQVNNFADLIPHLPPDLLKYQYLAPPIVVDPENNRTVPCNIAVASYDTLCTHKPSPGYHASAHSSFWGEDGSVFGPKV</sequence>
<comment type="caution">
    <text evidence="3">The sequence shown here is derived from an EMBL/GenBank/DDBJ whole genome shotgun (WGS) entry which is preliminary data.</text>
</comment>
<evidence type="ECO:0000313" key="3">
    <source>
        <dbReference type="EMBL" id="KAJ1959240.1"/>
    </source>
</evidence>
<dbReference type="InterPro" id="IPR002921">
    <property type="entry name" value="Fungal_lipase-type"/>
</dbReference>
<dbReference type="Pfam" id="PF01764">
    <property type="entry name" value="Lipase_3"/>
    <property type="match status" value="1"/>
</dbReference>
<dbReference type="Gene3D" id="3.40.50.1820">
    <property type="entry name" value="alpha/beta hydrolase"/>
    <property type="match status" value="1"/>
</dbReference>
<dbReference type="CDD" id="cd00519">
    <property type="entry name" value="Lipase_3"/>
    <property type="match status" value="1"/>
</dbReference>
<feature type="region of interest" description="Disordered" evidence="1">
    <location>
        <begin position="1"/>
        <end position="20"/>
    </location>
</feature>
<gene>
    <name evidence="3" type="ORF">IWQ62_004694</name>
</gene>
<dbReference type="OrthoDB" id="426718at2759"/>